<dbReference type="EMBL" id="KI928007">
    <property type="protein sequence ID" value="ETW28927.1"/>
    <property type="molecule type" value="Genomic_DNA"/>
</dbReference>
<organism evidence="1 2">
    <name type="scientific">Plasmodium falciparum FCH/4</name>
    <dbReference type="NCBI Taxonomy" id="1036724"/>
    <lineage>
        <taxon>Eukaryota</taxon>
        <taxon>Sar</taxon>
        <taxon>Alveolata</taxon>
        <taxon>Apicomplexa</taxon>
        <taxon>Aconoidasida</taxon>
        <taxon>Haemosporida</taxon>
        <taxon>Plasmodiidae</taxon>
        <taxon>Plasmodium</taxon>
        <taxon>Plasmodium (Laverania)</taxon>
    </lineage>
</organism>
<dbReference type="AlphaFoldDB" id="A0A024VKD0"/>
<name>A0A024VKD0_PLAFA</name>
<gene>
    <name evidence="1" type="ORF">PFFCH_03653</name>
</gene>
<sequence length="126" mass="14627">MGKGIFQKKKNIKKFLYQYICIDNKDVALLKSKNRIKFLSNIIKNGVTTRMHILVTLSYDLSSYDNVSSNIITKNNIKNTTMELIFENQLENPNFSIQSNDTLNLKSSGWYLVDINQILNENLPYE</sequence>
<proteinExistence type="predicted"/>
<accession>A0A024VKD0</accession>
<protein>
    <submittedName>
        <fullName evidence="1">Uncharacterized protein</fullName>
    </submittedName>
</protein>
<reference evidence="1 2" key="1">
    <citation type="submission" date="2013-02" db="EMBL/GenBank/DDBJ databases">
        <title>The Genome Annotation of Plasmodium falciparum FCH/4.</title>
        <authorList>
            <consortium name="The Broad Institute Genome Sequencing Platform"/>
            <consortium name="The Broad Institute Genome Sequencing Center for Infectious Disease"/>
            <person name="Neafsey D."/>
            <person name="Hoffman S."/>
            <person name="Volkman S."/>
            <person name="Rosenthal P."/>
            <person name="Walker B."/>
            <person name="Young S.K."/>
            <person name="Zeng Q."/>
            <person name="Gargeya S."/>
            <person name="Fitzgerald M."/>
            <person name="Haas B."/>
            <person name="Abouelleil A."/>
            <person name="Allen A.W."/>
            <person name="Alvarado L."/>
            <person name="Arachchi H.M."/>
            <person name="Berlin A.M."/>
            <person name="Chapman S.B."/>
            <person name="Gainer-Dewar J."/>
            <person name="Goldberg J."/>
            <person name="Griggs A."/>
            <person name="Gujja S."/>
            <person name="Hansen M."/>
            <person name="Howarth C."/>
            <person name="Imamovic A."/>
            <person name="Ireland A."/>
            <person name="Larimer J."/>
            <person name="McCowan C."/>
            <person name="Murphy C."/>
            <person name="Pearson M."/>
            <person name="Poon T.W."/>
            <person name="Priest M."/>
            <person name="Roberts A."/>
            <person name="Saif S."/>
            <person name="Shea T."/>
            <person name="Sisk P."/>
            <person name="Sykes S."/>
            <person name="Wortman J."/>
            <person name="Nusbaum C."/>
            <person name="Birren B."/>
        </authorList>
    </citation>
    <scope>NUCLEOTIDE SEQUENCE [LARGE SCALE GENOMIC DNA]</scope>
    <source>
        <strain evidence="1 2">FCH/4</strain>
    </source>
</reference>
<dbReference type="Proteomes" id="UP000030656">
    <property type="component" value="Unassembled WGS sequence"/>
</dbReference>
<evidence type="ECO:0000313" key="1">
    <source>
        <dbReference type="EMBL" id="ETW28927.1"/>
    </source>
</evidence>
<reference evidence="1 2" key="2">
    <citation type="submission" date="2013-02" db="EMBL/GenBank/DDBJ databases">
        <title>The Genome Sequence of Plasmodium falciparum FCH/4.</title>
        <authorList>
            <consortium name="The Broad Institute Genome Sequencing Platform"/>
            <consortium name="The Broad Institute Genome Sequencing Center for Infectious Disease"/>
            <person name="Neafsey D."/>
            <person name="Cheeseman I."/>
            <person name="Volkman S."/>
            <person name="Adams J."/>
            <person name="Walker B."/>
            <person name="Young S.K."/>
            <person name="Zeng Q."/>
            <person name="Gargeya S."/>
            <person name="Fitzgerald M."/>
            <person name="Haas B."/>
            <person name="Abouelleil A."/>
            <person name="Alvarado L."/>
            <person name="Arachchi H.M."/>
            <person name="Berlin A.M."/>
            <person name="Chapman S.B."/>
            <person name="Dewar J."/>
            <person name="Goldberg J."/>
            <person name="Griggs A."/>
            <person name="Gujja S."/>
            <person name="Hansen M."/>
            <person name="Howarth C."/>
            <person name="Imamovic A."/>
            <person name="Larimer J."/>
            <person name="McCowan C."/>
            <person name="Murphy C."/>
            <person name="Neiman D."/>
            <person name="Pearson M."/>
            <person name="Priest M."/>
            <person name="Roberts A."/>
            <person name="Saif S."/>
            <person name="Shea T."/>
            <person name="Sisk P."/>
            <person name="Sykes S."/>
            <person name="Wortman J."/>
            <person name="Nusbaum C."/>
            <person name="Birren B."/>
        </authorList>
    </citation>
    <scope>NUCLEOTIDE SEQUENCE [LARGE SCALE GENOMIC DNA]</scope>
    <source>
        <strain evidence="1 2">FCH/4</strain>
    </source>
</reference>
<evidence type="ECO:0000313" key="2">
    <source>
        <dbReference type="Proteomes" id="UP000030656"/>
    </source>
</evidence>